<dbReference type="Gene3D" id="1.20.144.10">
    <property type="entry name" value="Phosphatidic acid phosphatase type 2/haloperoxidase"/>
    <property type="match status" value="1"/>
</dbReference>
<feature type="transmembrane region" description="Helical" evidence="1">
    <location>
        <begin position="156"/>
        <end position="174"/>
    </location>
</feature>
<accession>A0ABP7RMG2</accession>
<dbReference type="EMBL" id="BAABBP010000023">
    <property type="protein sequence ID" value="GAA3999642.1"/>
    <property type="molecule type" value="Genomic_DNA"/>
</dbReference>
<dbReference type="InterPro" id="IPR036938">
    <property type="entry name" value="PAP2/HPO_sf"/>
</dbReference>
<gene>
    <name evidence="3" type="ORF">GCM10022279_24180</name>
</gene>
<feature type="domain" description="Phosphatidic acid phosphatase type 2/haloperoxidase" evidence="2">
    <location>
        <begin position="77"/>
        <end position="200"/>
    </location>
</feature>
<proteinExistence type="predicted"/>
<dbReference type="Proteomes" id="UP001501627">
    <property type="component" value="Unassembled WGS sequence"/>
</dbReference>
<evidence type="ECO:0000259" key="2">
    <source>
        <dbReference type="Pfam" id="PF01569"/>
    </source>
</evidence>
<dbReference type="InterPro" id="IPR000326">
    <property type="entry name" value="PAP2/HPO"/>
</dbReference>
<protein>
    <recommendedName>
        <fullName evidence="2">Phosphatidic acid phosphatase type 2/haloperoxidase domain-containing protein</fullName>
    </recommendedName>
</protein>
<evidence type="ECO:0000256" key="1">
    <source>
        <dbReference type="SAM" id="Phobius"/>
    </source>
</evidence>
<dbReference type="Pfam" id="PF01569">
    <property type="entry name" value="PAP2"/>
    <property type="match status" value="1"/>
</dbReference>
<organism evidence="3 4">
    <name type="scientific">Comamonas faecalis</name>
    <dbReference type="NCBI Taxonomy" id="1387849"/>
    <lineage>
        <taxon>Bacteria</taxon>
        <taxon>Pseudomonadati</taxon>
        <taxon>Pseudomonadota</taxon>
        <taxon>Betaproteobacteria</taxon>
        <taxon>Burkholderiales</taxon>
        <taxon>Comamonadaceae</taxon>
        <taxon>Comamonas</taxon>
    </lineage>
</organism>
<feature type="transmembrane region" description="Helical" evidence="1">
    <location>
        <begin position="126"/>
        <end position="149"/>
    </location>
</feature>
<feature type="transmembrane region" description="Helical" evidence="1">
    <location>
        <begin position="45"/>
        <end position="65"/>
    </location>
</feature>
<keyword evidence="1" id="KW-1133">Transmembrane helix</keyword>
<name>A0ABP7RMG2_9BURK</name>
<comment type="caution">
    <text evidence="3">The sequence shown here is derived from an EMBL/GenBank/DDBJ whole genome shotgun (WGS) entry which is preliminary data.</text>
</comment>
<feature type="transmembrane region" description="Helical" evidence="1">
    <location>
        <begin position="186"/>
        <end position="203"/>
    </location>
</feature>
<dbReference type="CDD" id="cd03396">
    <property type="entry name" value="PAP2_like_6"/>
    <property type="match status" value="1"/>
</dbReference>
<dbReference type="SUPFAM" id="SSF48317">
    <property type="entry name" value="Acid phosphatase/Vanadium-dependent haloperoxidase"/>
    <property type="match status" value="1"/>
</dbReference>
<keyword evidence="1" id="KW-0472">Membrane</keyword>
<keyword evidence="4" id="KW-1185">Reference proteome</keyword>
<sequence length="223" mass="24013">MLLGLVLLLAWDGGGLDLPLARLAGSAQGFAWRDSAALVFWLHAVPRWISSAGLLALFAGALRPWDWQRGWPARDRWQLVGAIALAMVSVTVIKRLSASSCPWDMAEFGGVAQYVSHWVWGVRDGGAGHCFPAGHASAAFGYVAGWFVLRRRVPRLAAPWLAAAMALGLVLGLAQQLRGAHFMSHTLWSAWVCWCVGLAWEAIAQRGACSRASAAAATKLNRS</sequence>
<evidence type="ECO:0000313" key="4">
    <source>
        <dbReference type="Proteomes" id="UP001501627"/>
    </source>
</evidence>
<reference evidence="4" key="1">
    <citation type="journal article" date="2019" name="Int. J. Syst. Evol. Microbiol.">
        <title>The Global Catalogue of Microorganisms (GCM) 10K type strain sequencing project: providing services to taxonomists for standard genome sequencing and annotation.</title>
        <authorList>
            <consortium name="The Broad Institute Genomics Platform"/>
            <consortium name="The Broad Institute Genome Sequencing Center for Infectious Disease"/>
            <person name="Wu L."/>
            <person name="Ma J."/>
        </authorList>
    </citation>
    <scope>NUCLEOTIDE SEQUENCE [LARGE SCALE GENOMIC DNA]</scope>
    <source>
        <strain evidence="4">JCM 17561</strain>
    </source>
</reference>
<keyword evidence="1" id="KW-0812">Transmembrane</keyword>
<evidence type="ECO:0000313" key="3">
    <source>
        <dbReference type="EMBL" id="GAA3999642.1"/>
    </source>
</evidence>
<feature type="transmembrane region" description="Helical" evidence="1">
    <location>
        <begin position="77"/>
        <end position="96"/>
    </location>
</feature>